<evidence type="ECO:0000313" key="2">
    <source>
        <dbReference type="Proteomes" id="UP000280066"/>
    </source>
</evidence>
<reference evidence="1 2" key="1">
    <citation type="submission" date="2018-12" db="EMBL/GenBank/DDBJ databases">
        <authorList>
            <person name="Feng G."/>
            <person name="Zhu H."/>
        </authorList>
    </citation>
    <scope>NUCLEOTIDE SEQUENCE [LARGE SCALE GENOMIC DNA]</scope>
    <source>
        <strain evidence="1 2">9PBR-2</strain>
    </source>
</reference>
<dbReference type="RefSeq" id="WP_125431725.1">
    <property type="nucleotide sequence ID" value="NZ_RWIS01000009.1"/>
</dbReference>
<dbReference type="Proteomes" id="UP000280066">
    <property type="component" value="Unassembled WGS sequence"/>
</dbReference>
<keyword evidence="2" id="KW-1185">Reference proteome</keyword>
<sequence>MKYLILGICFILILSNNRSWAYRQPSKVIHVDFQYLEACEEGGPKCKPISISRKVGEKVELVLPDLLRTSISIWDEENYKKLMQRTGTYQPIYRTGSSEEGKRRKIVLPLSKLRDGNYRVWIVGDSVGGMLELHLRTE</sequence>
<dbReference type="EMBL" id="RWIS01000009">
    <property type="protein sequence ID" value="RSK31198.1"/>
    <property type="molecule type" value="Genomic_DNA"/>
</dbReference>
<evidence type="ECO:0008006" key="3">
    <source>
        <dbReference type="Google" id="ProtNLM"/>
    </source>
</evidence>
<protein>
    <recommendedName>
        <fullName evidence="3">DUF3244 domain-containing protein</fullName>
    </recommendedName>
</protein>
<comment type="caution">
    <text evidence="1">The sequence shown here is derived from an EMBL/GenBank/DDBJ whole genome shotgun (WGS) entry which is preliminary data.</text>
</comment>
<accession>A0A3R9ND06</accession>
<gene>
    <name evidence="1" type="ORF">EI290_14355</name>
</gene>
<evidence type="ECO:0000313" key="1">
    <source>
        <dbReference type="EMBL" id="RSK31198.1"/>
    </source>
</evidence>
<dbReference type="AlphaFoldDB" id="A0A3R9ND06"/>
<dbReference type="OrthoDB" id="886585at2"/>
<proteinExistence type="predicted"/>
<organism evidence="1 2">
    <name type="scientific">Hymenobacter metallilatus</name>
    <dbReference type="NCBI Taxonomy" id="2493666"/>
    <lineage>
        <taxon>Bacteria</taxon>
        <taxon>Pseudomonadati</taxon>
        <taxon>Bacteroidota</taxon>
        <taxon>Cytophagia</taxon>
        <taxon>Cytophagales</taxon>
        <taxon>Hymenobacteraceae</taxon>
        <taxon>Hymenobacter</taxon>
    </lineage>
</organism>
<name>A0A3R9ND06_9BACT</name>